<dbReference type="GO" id="GO:0005524">
    <property type="term" value="F:ATP binding"/>
    <property type="evidence" value="ECO:0007669"/>
    <property type="project" value="UniProtKB-KW"/>
</dbReference>
<dbReference type="InterPro" id="IPR051120">
    <property type="entry name" value="ABC_AA/LPS_Transport"/>
</dbReference>
<dbReference type="GO" id="GO:0016887">
    <property type="term" value="F:ATP hydrolysis activity"/>
    <property type="evidence" value="ECO:0007669"/>
    <property type="project" value="InterPro"/>
</dbReference>
<dbReference type="InterPro" id="IPR017871">
    <property type="entry name" value="ABC_transporter-like_CS"/>
</dbReference>
<dbReference type="Proteomes" id="UP000236434">
    <property type="component" value="Unassembled WGS sequence"/>
</dbReference>
<evidence type="ECO:0000313" key="5">
    <source>
        <dbReference type="EMBL" id="PNR96490.1"/>
    </source>
</evidence>
<dbReference type="EMBL" id="AZRL01000012">
    <property type="protein sequence ID" value="PNR96490.1"/>
    <property type="molecule type" value="Genomic_DNA"/>
</dbReference>
<keyword evidence="2" id="KW-0547">Nucleotide-binding</keyword>
<dbReference type="NCBIfam" id="TIGR04406">
    <property type="entry name" value="LPS_export_lptB"/>
    <property type="match status" value="1"/>
</dbReference>
<dbReference type="InterPro" id="IPR027417">
    <property type="entry name" value="P-loop_NTPase"/>
</dbReference>
<dbReference type="Pfam" id="PF00005">
    <property type="entry name" value="ABC_tran"/>
    <property type="match status" value="1"/>
</dbReference>
<dbReference type="PANTHER" id="PTHR45772:SF10">
    <property type="entry name" value="LIPOPOLYSACCHARIDE EXPORT SYSTEM ATP-BINDING PROTEIN LPTB"/>
    <property type="match status" value="1"/>
</dbReference>
<dbReference type="InterPro" id="IPR003439">
    <property type="entry name" value="ABC_transporter-like_ATP-bd"/>
</dbReference>
<feature type="domain" description="ABC transporter" evidence="4">
    <location>
        <begin position="6"/>
        <end position="236"/>
    </location>
</feature>
<proteinExistence type="predicted"/>
<evidence type="ECO:0000256" key="1">
    <source>
        <dbReference type="ARBA" id="ARBA00022448"/>
    </source>
</evidence>
<gene>
    <name evidence="5" type="ORF">X929_05330</name>
</gene>
<reference evidence="5 6" key="1">
    <citation type="submission" date="2013-12" db="EMBL/GenBank/DDBJ databases">
        <title>Comparative genomics of Petrotoga isolates.</title>
        <authorList>
            <person name="Nesbo C.L."/>
            <person name="Charchuk R."/>
            <person name="Chow K."/>
        </authorList>
    </citation>
    <scope>NUCLEOTIDE SEQUENCE [LARGE SCALE GENOMIC DNA]</scope>
    <source>
        <strain evidence="5 6">DSM 13574</strain>
    </source>
</reference>
<organism evidence="5 6">
    <name type="scientific">Petrotoga olearia DSM 13574</name>
    <dbReference type="NCBI Taxonomy" id="1122955"/>
    <lineage>
        <taxon>Bacteria</taxon>
        <taxon>Thermotogati</taxon>
        <taxon>Thermotogota</taxon>
        <taxon>Thermotogae</taxon>
        <taxon>Petrotogales</taxon>
        <taxon>Petrotogaceae</taxon>
        <taxon>Petrotoga</taxon>
    </lineage>
</organism>
<evidence type="ECO:0000313" key="6">
    <source>
        <dbReference type="Proteomes" id="UP000236434"/>
    </source>
</evidence>
<dbReference type="InterPro" id="IPR030921">
    <property type="entry name" value="LPS_export_LptB"/>
</dbReference>
<comment type="caution">
    <text evidence="5">The sequence shown here is derived from an EMBL/GenBank/DDBJ whole genome shotgun (WGS) entry which is preliminary data.</text>
</comment>
<protein>
    <submittedName>
        <fullName evidence="5">ABC transporter ATP-binding protein</fullName>
    </submittedName>
</protein>
<dbReference type="GO" id="GO:0055085">
    <property type="term" value="P:transmembrane transport"/>
    <property type="evidence" value="ECO:0007669"/>
    <property type="project" value="InterPro"/>
</dbReference>
<dbReference type="GO" id="GO:0043190">
    <property type="term" value="C:ATP-binding cassette (ABC) transporter complex"/>
    <property type="evidence" value="ECO:0007669"/>
    <property type="project" value="InterPro"/>
</dbReference>
<dbReference type="PANTHER" id="PTHR45772">
    <property type="entry name" value="CONSERVED COMPONENT OF ABC TRANSPORTER FOR NATURAL AMINO ACIDS-RELATED"/>
    <property type="match status" value="1"/>
</dbReference>
<keyword evidence="1" id="KW-0813">Transport</keyword>
<dbReference type="SMART" id="SM00382">
    <property type="entry name" value="AAA"/>
    <property type="match status" value="1"/>
</dbReference>
<dbReference type="AlphaFoldDB" id="A0A2K1P152"/>
<dbReference type="Gene3D" id="3.40.50.300">
    <property type="entry name" value="P-loop containing nucleotide triphosphate hydrolases"/>
    <property type="match status" value="1"/>
</dbReference>
<evidence type="ECO:0000256" key="3">
    <source>
        <dbReference type="ARBA" id="ARBA00022840"/>
    </source>
</evidence>
<keyword evidence="3 5" id="KW-0067">ATP-binding</keyword>
<accession>A0A2K1P152</accession>
<sequence>MEKVIVDCININKKYGKKVVLDNVQFRSKSGLITGLLGPNGAGKTTLFKIILGLVVPNSGNVLLDSKNITHLPIHKRALNGLAYLPQEPSVFRNLSVKDNLKMIADLLKIEDADQKIKVIMEEFGLDNLMHQKSYSLSGGEKRKLEFARTLITDPKVILLDEPFVGIDPITVKDIQEIIRKLAKTGISIIVTDHSVDEIAQVVDELYVLHKGEVIANGIPQEVLNDTKVKENYLGW</sequence>
<name>A0A2K1P152_9BACT</name>
<dbReference type="InterPro" id="IPR003593">
    <property type="entry name" value="AAA+_ATPase"/>
</dbReference>
<dbReference type="RefSeq" id="WP_103066982.1">
    <property type="nucleotide sequence ID" value="NZ_AZRL01000012.1"/>
</dbReference>
<dbReference type="PROSITE" id="PS50893">
    <property type="entry name" value="ABC_TRANSPORTER_2"/>
    <property type="match status" value="1"/>
</dbReference>
<evidence type="ECO:0000256" key="2">
    <source>
        <dbReference type="ARBA" id="ARBA00022741"/>
    </source>
</evidence>
<dbReference type="OrthoDB" id="48612at2"/>
<dbReference type="PROSITE" id="PS00211">
    <property type="entry name" value="ABC_TRANSPORTER_1"/>
    <property type="match status" value="1"/>
</dbReference>
<evidence type="ECO:0000259" key="4">
    <source>
        <dbReference type="PROSITE" id="PS50893"/>
    </source>
</evidence>
<dbReference type="SUPFAM" id="SSF52540">
    <property type="entry name" value="P-loop containing nucleoside triphosphate hydrolases"/>
    <property type="match status" value="1"/>
</dbReference>